<dbReference type="InParanoid" id="A0A2P5E968"/>
<proteinExistence type="predicted"/>
<gene>
    <name evidence="1" type="ORF">TorRG33x02_220870</name>
</gene>
<name>A0A2P5E968_TREOI</name>
<feature type="non-terminal residue" evidence="1">
    <location>
        <position position="1"/>
    </location>
</feature>
<dbReference type="InterPro" id="IPR006126">
    <property type="entry name" value="Staph/Strept_toxin_CS"/>
</dbReference>
<dbReference type="EMBL" id="JXTC01000202">
    <property type="protein sequence ID" value="PON82092.1"/>
    <property type="molecule type" value="Genomic_DNA"/>
</dbReference>
<keyword evidence="2" id="KW-1185">Reference proteome</keyword>
<evidence type="ECO:0000313" key="2">
    <source>
        <dbReference type="Proteomes" id="UP000237000"/>
    </source>
</evidence>
<accession>A0A2P5E968</accession>
<comment type="caution">
    <text evidence="1">The sequence shown here is derived from an EMBL/GenBank/DDBJ whole genome shotgun (WGS) entry which is preliminary data.</text>
</comment>
<dbReference type="PROSITE" id="PS00277">
    <property type="entry name" value="STAPH_STREP_TOXIN_1"/>
    <property type="match status" value="1"/>
</dbReference>
<organism evidence="1 2">
    <name type="scientific">Trema orientale</name>
    <name type="common">Charcoal tree</name>
    <name type="synonym">Celtis orientalis</name>
    <dbReference type="NCBI Taxonomy" id="63057"/>
    <lineage>
        <taxon>Eukaryota</taxon>
        <taxon>Viridiplantae</taxon>
        <taxon>Streptophyta</taxon>
        <taxon>Embryophyta</taxon>
        <taxon>Tracheophyta</taxon>
        <taxon>Spermatophyta</taxon>
        <taxon>Magnoliopsida</taxon>
        <taxon>eudicotyledons</taxon>
        <taxon>Gunneridae</taxon>
        <taxon>Pentapetalae</taxon>
        <taxon>rosids</taxon>
        <taxon>fabids</taxon>
        <taxon>Rosales</taxon>
        <taxon>Cannabaceae</taxon>
        <taxon>Trema</taxon>
    </lineage>
</organism>
<protein>
    <submittedName>
        <fullName evidence="1">Uncharacterized protein</fullName>
    </submittedName>
</protein>
<dbReference type="GO" id="GO:0005576">
    <property type="term" value="C:extracellular region"/>
    <property type="evidence" value="ECO:0007669"/>
    <property type="project" value="InterPro"/>
</dbReference>
<dbReference type="AlphaFoldDB" id="A0A2P5E968"/>
<dbReference type="Proteomes" id="UP000237000">
    <property type="component" value="Unassembled WGS sequence"/>
</dbReference>
<reference evidence="2" key="1">
    <citation type="submission" date="2016-06" db="EMBL/GenBank/DDBJ databases">
        <title>Parallel loss of symbiosis genes in relatives of nitrogen-fixing non-legume Parasponia.</title>
        <authorList>
            <person name="Van Velzen R."/>
            <person name="Holmer R."/>
            <person name="Bu F."/>
            <person name="Rutten L."/>
            <person name="Van Zeijl A."/>
            <person name="Liu W."/>
            <person name="Santuari L."/>
            <person name="Cao Q."/>
            <person name="Sharma T."/>
            <person name="Shen D."/>
            <person name="Roswanjaya Y."/>
            <person name="Wardhani T."/>
            <person name="Kalhor M.S."/>
            <person name="Jansen J."/>
            <person name="Van den Hoogen J."/>
            <person name="Gungor B."/>
            <person name="Hartog M."/>
            <person name="Hontelez J."/>
            <person name="Verver J."/>
            <person name="Yang W.-C."/>
            <person name="Schijlen E."/>
            <person name="Repin R."/>
            <person name="Schilthuizen M."/>
            <person name="Schranz E."/>
            <person name="Heidstra R."/>
            <person name="Miyata K."/>
            <person name="Fedorova E."/>
            <person name="Kohlen W."/>
            <person name="Bisseling T."/>
            <person name="Smit S."/>
            <person name="Geurts R."/>
        </authorList>
    </citation>
    <scope>NUCLEOTIDE SEQUENCE [LARGE SCALE GENOMIC DNA]</scope>
    <source>
        <strain evidence="2">cv. RG33-2</strain>
    </source>
</reference>
<sequence>HTHTQHSASLPFSPLQDAKTHFSLIACSSPAAVAAPGDTKSPAASSDIQLLPAAPPQTPNTFFFRRSPFTAVSFGYGGLTAELNNKIRSGYSDNFFVELLGKS</sequence>
<evidence type="ECO:0000313" key="1">
    <source>
        <dbReference type="EMBL" id="PON82092.1"/>
    </source>
</evidence>